<dbReference type="InterPro" id="IPR004843">
    <property type="entry name" value="Calcineurin-like_PHP"/>
</dbReference>
<dbReference type="PANTHER" id="PTHR43143:SF1">
    <property type="entry name" value="SERINE_THREONINE-PROTEIN PHOSPHATASE CPPED1"/>
    <property type="match status" value="1"/>
</dbReference>
<accession>A0A1V5MHL2</accession>
<evidence type="ECO:0000256" key="1">
    <source>
        <dbReference type="SAM" id="SignalP"/>
    </source>
</evidence>
<dbReference type="Proteomes" id="UP000485484">
    <property type="component" value="Unassembled WGS sequence"/>
</dbReference>
<name>A0A1V5MHL2_UNCT6</name>
<comment type="caution">
    <text evidence="3">The sequence shown here is derived from an EMBL/GenBank/DDBJ whole genome shotgun (WGS) entry which is preliminary data.</text>
</comment>
<dbReference type="GO" id="GO:0016787">
    <property type="term" value="F:hydrolase activity"/>
    <property type="evidence" value="ECO:0007669"/>
    <property type="project" value="InterPro"/>
</dbReference>
<organism evidence="3">
    <name type="scientific">candidate division TA06 bacterium ADurb.Bin417</name>
    <dbReference type="NCBI Taxonomy" id="1852828"/>
    <lineage>
        <taxon>Bacteria</taxon>
        <taxon>Bacteria division TA06</taxon>
    </lineage>
</organism>
<dbReference type="InterPro" id="IPR051918">
    <property type="entry name" value="STPP_CPPED1"/>
</dbReference>
<evidence type="ECO:0000313" key="3">
    <source>
        <dbReference type="EMBL" id="OPZ92737.1"/>
    </source>
</evidence>
<reference evidence="3" key="1">
    <citation type="submission" date="2017-02" db="EMBL/GenBank/DDBJ databases">
        <title>Delving into the versatile metabolic prowess of the omnipresent phylum Bacteroidetes.</title>
        <authorList>
            <person name="Nobu M.K."/>
            <person name="Mei R."/>
            <person name="Narihiro T."/>
            <person name="Kuroda K."/>
            <person name="Liu W.-T."/>
        </authorList>
    </citation>
    <scope>NUCLEOTIDE SEQUENCE</scope>
    <source>
        <strain evidence="3">ADurb.Bin417</strain>
    </source>
</reference>
<proteinExistence type="predicted"/>
<keyword evidence="1" id="KW-0732">Signal</keyword>
<feature type="domain" description="Calcineurin-like phosphoesterase" evidence="2">
    <location>
        <begin position="38"/>
        <end position="230"/>
    </location>
</feature>
<dbReference type="PANTHER" id="PTHR43143">
    <property type="entry name" value="METALLOPHOSPHOESTERASE, CALCINEURIN SUPERFAMILY"/>
    <property type="match status" value="1"/>
</dbReference>
<dbReference type="InterPro" id="IPR029052">
    <property type="entry name" value="Metallo-depent_PP-like"/>
</dbReference>
<gene>
    <name evidence="3" type="ORF">BWY73_00660</name>
</gene>
<sequence>MKMRKAWGRGCLVIGAAILAIAAAGSASAGPEAGPVLFRFAQISDPHISAANSAYQQKFSAAVETANRLKPDFVLITGDLAVPADAEENWKKYAELRGGLAAPVYEVPGNNDMQKDASFGHYEKYARPAASYAFEHKGFRFVCLNDIFYSEGEKAASHRGRITDFAWLEKEFETGRTGKGIILVAHIPASDTLGGGNTVNEHGGATGRYQLYPLLEKYRVAAFIAGHVHRFGGEAAFYTLHVTAPATSFGDIGLLLYEVRADSLTVNRLNLGRDDPVETVSTRFGRLAEPFRTAPVEAGAQILARGDFKVRVARKGGSPTFYWKDWNLGQLVTYQVEANEDAAIGVEANRLVVTPVSRAADARAEISLLENGFQVRYTLKDLKGTGRGYFAFIPPWYNVRYGSGRLHRRGDGQWQTIEPSRYGPNNFGGYDIFEFKTGWGYRYTLDFSNSTGEKAAGIHNWRYQENQGFLNGYHNLWPWTWEEGGRVTLDLKLTVTPEPAPEPSKP</sequence>
<dbReference type="Pfam" id="PF00149">
    <property type="entry name" value="Metallophos"/>
    <property type="match status" value="1"/>
</dbReference>
<feature type="chain" id="PRO_5013139011" evidence="1">
    <location>
        <begin position="30"/>
        <end position="506"/>
    </location>
</feature>
<dbReference type="EMBL" id="MWAK01000072">
    <property type="protein sequence ID" value="OPZ92737.1"/>
    <property type="molecule type" value="Genomic_DNA"/>
</dbReference>
<dbReference type="AlphaFoldDB" id="A0A1V5MHL2"/>
<dbReference type="Gene3D" id="3.60.21.10">
    <property type="match status" value="1"/>
</dbReference>
<evidence type="ECO:0000259" key="2">
    <source>
        <dbReference type="Pfam" id="PF00149"/>
    </source>
</evidence>
<protein>
    <submittedName>
        <fullName evidence="3">Calcineurin-like phosphoesterase</fullName>
    </submittedName>
</protein>
<feature type="signal peptide" evidence="1">
    <location>
        <begin position="1"/>
        <end position="29"/>
    </location>
</feature>
<dbReference type="SUPFAM" id="SSF56300">
    <property type="entry name" value="Metallo-dependent phosphatases"/>
    <property type="match status" value="1"/>
</dbReference>